<protein>
    <submittedName>
        <fullName evidence="3">Cytochrome P450 107B1</fullName>
        <ecNumber evidence="3">1.14.-.-</ecNumber>
    </submittedName>
</protein>
<evidence type="ECO:0000256" key="2">
    <source>
        <dbReference type="RuleBase" id="RU000461"/>
    </source>
</evidence>
<dbReference type="InterPro" id="IPR001128">
    <property type="entry name" value="Cyt_P450"/>
</dbReference>
<name>A0A238LH09_9RHOB</name>
<dbReference type="Proteomes" id="UP000201613">
    <property type="component" value="Unassembled WGS sequence"/>
</dbReference>
<dbReference type="GO" id="GO:0004497">
    <property type="term" value="F:monooxygenase activity"/>
    <property type="evidence" value="ECO:0007669"/>
    <property type="project" value="UniProtKB-KW"/>
</dbReference>
<dbReference type="AlphaFoldDB" id="A0A238LH09"/>
<dbReference type="InterPro" id="IPR036396">
    <property type="entry name" value="Cyt_P450_sf"/>
</dbReference>
<dbReference type="GO" id="GO:0005506">
    <property type="term" value="F:iron ion binding"/>
    <property type="evidence" value="ECO:0007669"/>
    <property type="project" value="InterPro"/>
</dbReference>
<reference evidence="4" key="1">
    <citation type="submission" date="2017-05" db="EMBL/GenBank/DDBJ databases">
        <authorList>
            <person name="Rodrigo-Torres L."/>
            <person name="Arahal R. D."/>
            <person name="Lucena T."/>
        </authorList>
    </citation>
    <scope>NUCLEOTIDE SEQUENCE [LARGE SCALE GENOMIC DNA]</scope>
    <source>
        <strain evidence="4">CECT 8899</strain>
    </source>
</reference>
<dbReference type="PRINTS" id="PR00359">
    <property type="entry name" value="BP450"/>
</dbReference>
<dbReference type="EC" id="1.14.-.-" evidence="3"/>
<dbReference type="Pfam" id="PF00067">
    <property type="entry name" value="p450"/>
    <property type="match status" value="1"/>
</dbReference>
<gene>
    <name evidence="3" type="ORF">LOM8899_03021</name>
</gene>
<comment type="similarity">
    <text evidence="1 2">Belongs to the cytochrome P450 family.</text>
</comment>
<dbReference type="SUPFAM" id="SSF48264">
    <property type="entry name" value="Cytochrome P450"/>
    <property type="match status" value="1"/>
</dbReference>
<dbReference type="PANTHER" id="PTHR46696:SF1">
    <property type="entry name" value="CYTOCHROME P450 YJIB-RELATED"/>
    <property type="match status" value="1"/>
</dbReference>
<dbReference type="PRINTS" id="PR00385">
    <property type="entry name" value="P450"/>
</dbReference>
<dbReference type="RefSeq" id="WP_093993059.1">
    <property type="nucleotide sequence ID" value="NZ_FXZK01000006.1"/>
</dbReference>
<keyword evidence="2 3" id="KW-0560">Oxidoreductase</keyword>
<evidence type="ECO:0000313" key="4">
    <source>
        <dbReference type="Proteomes" id="UP000201613"/>
    </source>
</evidence>
<organism evidence="3 4">
    <name type="scientific">Flavimaricola marinus</name>
    <dbReference type="NCBI Taxonomy" id="1819565"/>
    <lineage>
        <taxon>Bacteria</taxon>
        <taxon>Pseudomonadati</taxon>
        <taxon>Pseudomonadota</taxon>
        <taxon>Alphaproteobacteria</taxon>
        <taxon>Rhodobacterales</taxon>
        <taxon>Paracoccaceae</taxon>
        <taxon>Flavimaricola</taxon>
    </lineage>
</organism>
<evidence type="ECO:0000256" key="1">
    <source>
        <dbReference type="ARBA" id="ARBA00010617"/>
    </source>
</evidence>
<evidence type="ECO:0000313" key="3">
    <source>
        <dbReference type="EMBL" id="SMY08862.1"/>
    </source>
</evidence>
<dbReference type="EMBL" id="FXZK01000006">
    <property type="protein sequence ID" value="SMY08862.1"/>
    <property type="molecule type" value="Genomic_DNA"/>
</dbReference>
<sequence>MTLIEGHKPITPADGIPVWDVDPYDEAILANPDAYYAKLRELGPVVYIPRYSILAVGQYASAHKLFTNHENFISSRGVGLNDFALEEPWRPPSIILEVDPPDHTRTRRIMAKALSPKVVKSLADMFRAEAEIIVDDLLRESSFEAVTGLAERFPVTVFPKAVGMRDVHHRHLVDYGSCVFNAMGPDNALRRQALERNAIIGPWIMAACARDRLTDDGLGAMIYAEADAGTITEAEAAMLVRSFLSAGVDTTVTGIGNALWCLANNPAEWDRLRADITLARPAIEETLRFTSPVHTFGRTAARDTEIAGYPVEEGSKIICVLGAANSDPEKWGDPGTFRIDRRPLGHMAFGAGIHGCVGQNIARGEIEAILSVMAERVARIEPAGDAVWRPNNAIHALDQLPLKFIPN</sequence>
<dbReference type="InterPro" id="IPR002397">
    <property type="entry name" value="Cyt_P450_B"/>
</dbReference>
<dbReference type="OrthoDB" id="9801155at2"/>
<keyword evidence="4" id="KW-1185">Reference proteome</keyword>
<accession>A0A238LH09</accession>
<dbReference type="GO" id="GO:0020037">
    <property type="term" value="F:heme binding"/>
    <property type="evidence" value="ECO:0007669"/>
    <property type="project" value="InterPro"/>
</dbReference>
<keyword evidence="2" id="KW-0349">Heme</keyword>
<keyword evidence="2" id="KW-0479">Metal-binding</keyword>
<dbReference type="PANTHER" id="PTHR46696">
    <property type="entry name" value="P450, PUTATIVE (EUROFUNG)-RELATED"/>
    <property type="match status" value="1"/>
</dbReference>
<proteinExistence type="inferred from homology"/>
<dbReference type="GO" id="GO:0016705">
    <property type="term" value="F:oxidoreductase activity, acting on paired donors, with incorporation or reduction of molecular oxygen"/>
    <property type="evidence" value="ECO:0007669"/>
    <property type="project" value="InterPro"/>
</dbReference>
<keyword evidence="2" id="KW-0503">Monooxygenase</keyword>
<keyword evidence="2" id="KW-0408">Iron</keyword>
<dbReference type="InterPro" id="IPR017972">
    <property type="entry name" value="Cyt_P450_CS"/>
</dbReference>
<dbReference type="PROSITE" id="PS00086">
    <property type="entry name" value="CYTOCHROME_P450"/>
    <property type="match status" value="1"/>
</dbReference>
<dbReference type="Gene3D" id="1.10.630.10">
    <property type="entry name" value="Cytochrome P450"/>
    <property type="match status" value="1"/>
</dbReference>
<dbReference type="CDD" id="cd11037">
    <property type="entry name" value="CYP199A2-like"/>
    <property type="match status" value="1"/>
</dbReference>